<evidence type="ECO:0000256" key="8">
    <source>
        <dbReference type="ARBA" id="ARBA00022833"/>
    </source>
</evidence>
<dbReference type="Gene3D" id="3.40.630.10">
    <property type="entry name" value="Zn peptidases"/>
    <property type="match status" value="1"/>
</dbReference>
<dbReference type="SUPFAM" id="SSF47954">
    <property type="entry name" value="Cyclin-like"/>
    <property type="match status" value="1"/>
</dbReference>
<accession>A0A067BVY8</accession>
<name>A0A067BVY8_SAPPC</name>
<evidence type="ECO:0000256" key="9">
    <source>
        <dbReference type="ARBA" id="ARBA00023049"/>
    </source>
</evidence>
<comment type="cofactor">
    <cofactor evidence="1">
        <name>Zn(2+)</name>
        <dbReference type="ChEBI" id="CHEBI:29105"/>
    </cofactor>
</comment>
<dbReference type="KEGG" id="spar:SPRG_21631"/>
<dbReference type="PROSITE" id="PS00132">
    <property type="entry name" value="CARBOXYPEPT_ZN_1"/>
    <property type="match status" value="1"/>
</dbReference>
<organism evidence="12 13">
    <name type="scientific">Saprolegnia parasitica (strain CBS 223.65)</name>
    <dbReference type="NCBI Taxonomy" id="695850"/>
    <lineage>
        <taxon>Eukaryota</taxon>
        <taxon>Sar</taxon>
        <taxon>Stramenopiles</taxon>
        <taxon>Oomycota</taxon>
        <taxon>Saprolegniomycetes</taxon>
        <taxon>Saprolegniales</taxon>
        <taxon>Saprolegniaceae</taxon>
        <taxon>Saprolegnia</taxon>
    </lineage>
</organism>
<dbReference type="InterPro" id="IPR036915">
    <property type="entry name" value="Cyclin-like_sf"/>
</dbReference>
<keyword evidence="5" id="KW-0479">Metal-binding</keyword>
<comment type="similarity">
    <text evidence="2 10">Belongs to the peptidase M14 family.</text>
</comment>
<dbReference type="AlphaFoldDB" id="A0A067BVY8"/>
<sequence length="649" mass="72682">MCLTALSVAANYQPPPLDDVIAADACGNATAGYLPSLQVGSFARSAYFDCFRRHDQVFAFVSAMLTRVPGLTTTNFTIGQTLQGRAMPAYTFSLSPSPPKKLVYIQALQHAREWVATTSTVYALARVLDDVLLKVYEWCIVPIVNVDGYVATWNGDRYHRKNMRPFNEPNASSLAFGVDLNRNFGPSTSFRAEADETTEVYPGTAPYSEPETLAIHTWLQAREPQSIVGALDVHTYGGWVLSPFGHQDDEPSPPFGNALATLANVTRRAMGPTYLNQRSVQLYPVYGGFGDYMYLLYGAPALIIEMDGHDFRAPSSVIRPRGDELYRGVITYRCLSPAADGDSKRCKREALSKLTDKFTLHRGRLHKLVVPVDTSKCNKENVPPKVATDQPLDVDAAPWAPKAKQHFRVVTTDDRNYYVAALYTLTNNLGLGHETVHMAIDLLDRFLHVQPITIQWLEVVSIACIWIACKFNETQAALESLRVKQILQQRHRRGNWSWHHVLVIECQILKRLGFRILHPTMLSRFQKLPAMADMTPTQLADAHYFIDLTLMDASFQSFAPSDVLEAVVFLTTEFQPRQNFDFEGLEPRLREPLTCFFMQHLHIQQALADGEKLHKSLHCKHGAGMSATWRLTTSTAPCACRICTMAPVA</sequence>
<feature type="domain" description="Peptidase M14" evidence="11">
    <location>
        <begin position="46"/>
        <end position="336"/>
    </location>
</feature>
<keyword evidence="3" id="KW-0121">Carboxypeptidase</keyword>
<evidence type="ECO:0000256" key="2">
    <source>
        <dbReference type="ARBA" id="ARBA00005988"/>
    </source>
</evidence>
<evidence type="ECO:0000259" key="11">
    <source>
        <dbReference type="PROSITE" id="PS52035"/>
    </source>
</evidence>
<dbReference type="RefSeq" id="XP_012210548.1">
    <property type="nucleotide sequence ID" value="XM_012355158.1"/>
</dbReference>
<dbReference type="Pfam" id="PF00134">
    <property type="entry name" value="Cyclin_N"/>
    <property type="match status" value="1"/>
</dbReference>
<dbReference type="Gene3D" id="1.10.472.10">
    <property type="entry name" value="Cyclin-like"/>
    <property type="match status" value="2"/>
</dbReference>
<dbReference type="VEuPathDB" id="FungiDB:SPRG_21631"/>
<evidence type="ECO:0000313" key="13">
    <source>
        <dbReference type="Proteomes" id="UP000030745"/>
    </source>
</evidence>
<protein>
    <recommendedName>
        <fullName evidence="11">Peptidase M14 domain-containing protein</fullName>
    </recommendedName>
</protein>
<dbReference type="PROSITE" id="PS52035">
    <property type="entry name" value="PEPTIDASE_M14"/>
    <property type="match status" value="1"/>
</dbReference>
<dbReference type="GO" id="GO:0005615">
    <property type="term" value="C:extracellular space"/>
    <property type="evidence" value="ECO:0007669"/>
    <property type="project" value="TreeGrafter"/>
</dbReference>
<dbReference type="OrthoDB" id="5590282at2759"/>
<dbReference type="PANTHER" id="PTHR11705">
    <property type="entry name" value="PROTEASE FAMILY M14 CARBOXYPEPTIDASE A,B"/>
    <property type="match status" value="1"/>
</dbReference>
<dbReference type="FunFam" id="3.40.630.10:FF:000084">
    <property type="entry name" value="Carboxypeptidase B2"/>
    <property type="match status" value="1"/>
</dbReference>
<dbReference type="InterPro" id="IPR000834">
    <property type="entry name" value="Peptidase_M14"/>
</dbReference>
<dbReference type="Proteomes" id="UP000030745">
    <property type="component" value="Unassembled WGS sequence"/>
</dbReference>
<evidence type="ECO:0000256" key="7">
    <source>
        <dbReference type="ARBA" id="ARBA00022801"/>
    </source>
</evidence>
<dbReference type="SMART" id="SM00631">
    <property type="entry name" value="Zn_pept"/>
    <property type="match status" value="1"/>
</dbReference>
<dbReference type="SUPFAM" id="SSF53187">
    <property type="entry name" value="Zn-dependent exopeptidases"/>
    <property type="match status" value="1"/>
</dbReference>
<reference evidence="12 13" key="1">
    <citation type="journal article" date="2013" name="PLoS Genet.">
        <title>Distinctive expansion of potential virulence genes in the genome of the oomycete fish pathogen Saprolegnia parasitica.</title>
        <authorList>
            <person name="Jiang R.H."/>
            <person name="de Bruijn I."/>
            <person name="Haas B.J."/>
            <person name="Belmonte R."/>
            <person name="Lobach L."/>
            <person name="Christie J."/>
            <person name="van den Ackerveken G."/>
            <person name="Bottin A."/>
            <person name="Bulone V."/>
            <person name="Diaz-Moreno S.M."/>
            <person name="Dumas B."/>
            <person name="Fan L."/>
            <person name="Gaulin E."/>
            <person name="Govers F."/>
            <person name="Grenville-Briggs L.J."/>
            <person name="Horner N.R."/>
            <person name="Levin J.Z."/>
            <person name="Mammella M."/>
            <person name="Meijer H.J."/>
            <person name="Morris P."/>
            <person name="Nusbaum C."/>
            <person name="Oome S."/>
            <person name="Phillips A.J."/>
            <person name="van Rooyen D."/>
            <person name="Rzeszutek E."/>
            <person name="Saraiva M."/>
            <person name="Secombes C.J."/>
            <person name="Seidl M.F."/>
            <person name="Snel B."/>
            <person name="Stassen J.H."/>
            <person name="Sykes S."/>
            <person name="Tripathy S."/>
            <person name="van den Berg H."/>
            <person name="Vega-Arreguin J.C."/>
            <person name="Wawra S."/>
            <person name="Young S.K."/>
            <person name="Zeng Q."/>
            <person name="Dieguez-Uribeondo J."/>
            <person name="Russ C."/>
            <person name="Tyler B.M."/>
            <person name="van West P."/>
        </authorList>
    </citation>
    <scope>NUCLEOTIDE SEQUENCE [LARGE SCALE GENOMIC DNA]</scope>
    <source>
        <strain evidence="12 13">CBS 223.65</strain>
    </source>
</reference>
<keyword evidence="9" id="KW-0482">Metalloprotease</keyword>
<keyword evidence="6" id="KW-0732">Signal</keyword>
<dbReference type="GO" id="GO:0008270">
    <property type="term" value="F:zinc ion binding"/>
    <property type="evidence" value="ECO:0007669"/>
    <property type="project" value="InterPro"/>
</dbReference>
<evidence type="ECO:0000256" key="10">
    <source>
        <dbReference type="PROSITE-ProRule" id="PRU01379"/>
    </source>
</evidence>
<evidence type="ECO:0000256" key="3">
    <source>
        <dbReference type="ARBA" id="ARBA00022645"/>
    </source>
</evidence>
<dbReference type="InterPro" id="IPR006671">
    <property type="entry name" value="Cyclin_N"/>
</dbReference>
<dbReference type="GO" id="GO:0006508">
    <property type="term" value="P:proteolysis"/>
    <property type="evidence" value="ECO:0007669"/>
    <property type="project" value="UniProtKB-KW"/>
</dbReference>
<evidence type="ECO:0000256" key="4">
    <source>
        <dbReference type="ARBA" id="ARBA00022670"/>
    </source>
</evidence>
<feature type="active site" description="Proton donor/acceptor" evidence="10">
    <location>
        <position position="305"/>
    </location>
</feature>
<evidence type="ECO:0000256" key="6">
    <source>
        <dbReference type="ARBA" id="ARBA00022729"/>
    </source>
</evidence>
<keyword evidence="13" id="KW-1185">Reference proteome</keyword>
<keyword evidence="7" id="KW-0378">Hydrolase</keyword>
<dbReference type="GeneID" id="24142274"/>
<evidence type="ECO:0000256" key="5">
    <source>
        <dbReference type="ARBA" id="ARBA00022723"/>
    </source>
</evidence>
<keyword evidence="4" id="KW-0645">Protease</keyword>
<dbReference type="InterPro" id="IPR057246">
    <property type="entry name" value="CARBOXYPEPT_ZN_1"/>
</dbReference>
<evidence type="ECO:0000313" key="12">
    <source>
        <dbReference type="EMBL" id="KDO18747.1"/>
    </source>
</evidence>
<dbReference type="Pfam" id="PF00246">
    <property type="entry name" value="Peptidase_M14"/>
    <property type="match status" value="1"/>
</dbReference>
<evidence type="ECO:0000256" key="1">
    <source>
        <dbReference type="ARBA" id="ARBA00001947"/>
    </source>
</evidence>
<gene>
    <name evidence="12" type="ORF">SPRG_21631</name>
</gene>
<dbReference type="GO" id="GO:0004181">
    <property type="term" value="F:metallocarboxypeptidase activity"/>
    <property type="evidence" value="ECO:0007669"/>
    <property type="project" value="InterPro"/>
</dbReference>
<keyword evidence="8" id="KW-0862">Zinc</keyword>
<proteinExistence type="inferred from homology"/>
<dbReference type="PANTHER" id="PTHR11705:SF143">
    <property type="entry name" value="SLL0236 PROTEIN"/>
    <property type="match status" value="1"/>
</dbReference>
<dbReference type="EMBL" id="KK583399">
    <property type="protein sequence ID" value="KDO18747.1"/>
    <property type="molecule type" value="Genomic_DNA"/>
</dbReference>